<feature type="domain" description="HRDC" evidence="6">
    <location>
        <begin position="215"/>
        <end position="295"/>
    </location>
</feature>
<keyword evidence="1" id="KW-0963">Cytoplasm</keyword>
<dbReference type="PANTHER" id="PTHR47649:SF1">
    <property type="entry name" value="RIBONUCLEASE D"/>
    <property type="match status" value="1"/>
</dbReference>
<dbReference type="NCBIfam" id="TIGR01388">
    <property type="entry name" value="rnd"/>
    <property type="match status" value="1"/>
</dbReference>
<dbReference type="SUPFAM" id="SSF47819">
    <property type="entry name" value="HRDC-like"/>
    <property type="match status" value="2"/>
</dbReference>
<keyword evidence="8" id="KW-1185">Reference proteome</keyword>
<dbReference type="Proteomes" id="UP000824755">
    <property type="component" value="Chromosome"/>
</dbReference>
<proteinExistence type="predicted"/>
<dbReference type="Pfam" id="PF01612">
    <property type="entry name" value="DNA_pol_A_exo1"/>
    <property type="match status" value="1"/>
</dbReference>
<sequence length="364" mass="40772">MTDESETTAPIWVDSPEALQSHIAKIDGAVGIDTEFVRERTFWPKLALVQIATGDDILLVDCKVPGVSAALAPLLSNHAILKIMHSPGEDFVAFLHGCGVAPYPVFDTQLAAALAGLGHGMGYARLMQTLFDIEIDKGETRSDWMRRPLSAAQLKYAVEDVRYLHEAHRVLAEKLHTLDRTAWMEQESEAYFLAQSVDEPERWAHLGARAGQRLDRDGQTRLLRLMRWREVRARARDLPKNWVLPVEAAVELAESNARSESDVTHILLRHPRAPKNLAAPMLAAMHQPLEDEAQMPLLMDDRDRDKARIRAWQNRVSEIAAELGVEDGVIASRKVIQAYLDEGEWPESVTAWRKARLDAGAPPK</sequence>
<dbReference type="InterPro" id="IPR051086">
    <property type="entry name" value="RNase_D-like"/>
</dbReference>
<dbReference type="GO" id="GO:0033890">
    <property type="term" value="F:ribonuclease D activity"/>
    <property type="evidence" value="ECO:0007669"/>
    <property type="project" value="UniProtKB-EC"/>
</dbReference>
<evidence type="ECO:0000256" key="3">
    <source>
        <dbReference type="ARBA" id="ARBA00022722"/>
    </source>
</evidence>
<evidence type="ECO:0000313" key="8">
    <source>
        <dbReference type="Proteomes" id="UP000824755"/>
    </source>
</evidence>
<organism evidence="7 8">
    <name type="scientific">Lysobacter soyae</name>
    <dbReference type="NCBI Taxonomy" id="2764185"/>
    <lineage>
        <taxon>Bacteria</taxon>
        <taxon>Pseudomonadati</taxon>
        <taxon>Pseudomonadota</taxon>
        <taxon>Gammaproteobacteria</taxon>
        <taxon>Lysobacterales</taxon>
        <taxon>Lysobacteraceae</taxon>
        <taxon>Lysobacter</taxon>
    </lineage>
</organism>
<dbReference type="Gene3D" id="1.10.150.80">
    <property type="entry name" value="HRDC domain"/>
    <property type="match status" value="1"/>
</dbReference>
<dbReference type="InterPro" id="IPR010997">
    <property type="entry name" value="HRDC-like_sf"/>
</dbReference>
<evidence type="ECO:0000256" key="5">
    <source>
        <dbReference type="ARBA" id="ARBA00022839"/>
    </source>
</evidence>
<dbReference type="EMBL" id="CP080544">
    <property type="protein sequence ID" value="QYR52415.1"/>
    <property type="molecule type" value="Genomic_DNA"/>
</dbReference>
<reference evidence="7 8" key="1">
    <citation type="submission" date="2021-08" db="EMBL/GenBank/DDBJ databases">
        <title>Lysobacter sp. strain CJ11 Genome sequencing and assembly.</title>
        <authorList>
            <person name="Kim I."/>
        </authorList>
    </citation>
    <scope>NUCLEOTIDE SEQUENCE [LARGE SCALE GENOMIC DNA]</scope>
    <source>
        <strain evidence="7 8">CJ11</strain>
    </source>
</reference>
<dbReference type="InterPro" id="IPR012337">
    <property type="entry name" value="RNaseH-like_sf"/>
</dbReference>
<dbReference type="SUPFAM" id="SSF53098">
    <property type="entry name" value="Ribonuclease H-like"/>
    <property type="match status" value="1"/>
</dbReference>
<dbReference type="InterPro" id="IPR036397">
    <property type="entry name" value="RNaseH_sf"/>
</dbReference>
<dbReference type="Gene3D" id="3.30.420.10">
    <property type="entry name" value="Ribonuclease H-like superfamily/Ribonuclease H"/>
    <property type="match status" value="1"/>
</dbReference>
<keyword evidence="5" id="KW-0269">Exonuclease</keyword>
<evidence type="ECO:0000313" key="7">
    <source>
        <dbReference type="EMBL" id="QYR52415.1"/>
    </source>
</evidence>
<evidence type="ECO:0000256" key="1">
    <source>
        <dbReference type="ARBA" id="ARBA00022490"/>
    </source>
</evidence>
<protein>
    <submittedName>
        <fullName evidence="7">Ribonuclease D</fullName>
        <ecNumber evidence="7">3.1.13.5</ecNumber>
    </submittedName>
</protein>
<dbReference type="PANTHER" id="PTHR47649">
    <property type="entry name" value="RIBONUCLEASE D"/>
    <property type="match status" value="1"/>
</dbReference>
<evidence type="ECO:0000259" key="6">
    <source>
        <dbReference type="PROSITE" id="PS50967"/>
    </source>
</evidence>
<keyword evidence="3" id="KW-0540">Nuclease</keyword>
<dbReference type="CDD" id="cd06142">
    <property type="entry name" value="RNaseD_exo"/>
    <property type="match status" value="1"/>
</dbReference>
<dbReference type="InterPro" id="IPR006292">
    <property type="entry name" value="RNase_D"/>
</dbReference>
<keyword evidence="2" id="KW-0819">tRNA processing</keyword>
<evidence type="ECO:0000256" key="4">
    <source>
        <dbReference type="ARBA" id="ARBA00022801"/>
    </source>
</evidence>
<dbReference type="RefSeq" id="WP_220379201.1">
    <property type="nucleotide sequence ID" value="NZ_CP080544.1"/>
</dbReference>
<keyword evidence="4 7" id="KW-0378">Hydrolase</keyword>
<dbReference type="InterPro" id="IPR002121">
    <property type="entry name" value="HRDC_dom"/>
</dbReference>
<evidence type="ECO:0000256" key="2">
    <source>
        <dbReference type="ARBA" id="ARBA00022694"/>
    </source>
</evidence>
<dbReference type="InterPro" id="IPR002562">
    <property type="entry name" value="3'-5'_exonuclease_dom"/>
</dbReference>
<dbReference type="InterPro" id="IPR044876">
    <property type="entry name" value="HRDC_dom_sf"/>
</dbReference>
<dbReference type="SMART" id="SM00474">
    <property type="entry name" value="35EXOc"/>
    <property type="match status" value="1"/>
</dbReference>
<dbReference type="PROSITE" id="PS50967">
    <property type="entry name" value="HRDC"/>
    <property type="match status" value="1"/>
</dbReference>
<accession>A0ABX8WMS9</accession>
<name>A0ABX8WMS9_9GAMM</name>
<dbReference type="EC" id="3.1.13.5" evidence="7"/>
<gene>
    <name evidence="7" type="primary">rnd</name>
    <name evidence="7" type="ORF">H8L67_07355</name>
</gene>